<evidence type="ECO:0000313" key="5">
    <source>
        <dbReference type="Proteomes" id="UP000032566"/>
    </source>
</evidence>
<dbReference type="EMBL" id="JXYQ01000050">
    <property type="protein sequence ID" value="KJA09851.1"/>
    <property type="molecule type" value="Genomic_DNA"/>
</dbReference>
<dbReference type="PANTHER" id="PTHR42928:SF5">
    <property type="entry name" value="BLR1237 PROTEIN"/>
    <property type="match status" value="1"/>
</dbReference>
<dbReference type="Gene3D" id="3.40.190.150">
    <property type="entry name" value="Bordetella uptake gene, domain 1"/>
    <property type="match status" value="1"/>
</dbReference>
<dbReference type="CDD" id="cd07012">
    <property type="entry name" value="PBP2_Bug_TTT"/>
    <property type="match status" value="1"/>
</dbReference>
<organism evidence="3 5">
    <name type="scientific">Acidovorax temperans</name>
    <dbReference type="NCBI Taxonomy" id="80878"/>
    <lineage>
        <taxon>Bacteria</taxon>
        <taxon>Pseudomonadati</taxon>
        <taxon>Pseudomonadota</taxon>
        <taxon>Betaproteobacteria</taxon>
        <taxon>Burkholderiales</taxon>
        <taxon>Comamonadaceae</taxon>
        <taxon>Acidovorax</taxon>
    </lineage>
</organism>
<dbReference type="Gene3D" id="3.40.190.10">
    <property type="entry name" value="Periplasmic binding protein-like II"/>
    <property type="match status" value="1"/>
</dbReference>
<dbReference type="RefSeq" id="WP_044399817.1">
    <property type="nucleotide sequence ID" value="NZ_JXYQ01000050.1"/>
</dbReference>
<accession>A0A0D7K682</accession>
<keyword evidence="2" id="KW-0732">Signal</keyword>
<evidence type="ECO:0000256" key="2">
    <source>
        <dbReference type="SAM" id="SignalP"/>
    </source>
</evidence>
<comment type="caution">
    <text evidence="3">The sequence shown here is derived from an EMBL/GenBank/DDBJ whole genome shotgun (WGS) entry which is preliminary data.</text>
</comment>
<keyword evidence="4" id="KW-0675">Receptor</keyword>
<dbReference type="EMBL" id="VFPV01000001">
    <property type="protein sequence ID" value="TQN08127.1"/>
    <property type="molecule type" value="Genomic_DNA"/>
</dbReference>
<dbReference type="Proteomes" id="UP000032566">
    <property type="component" value="Unassembled WGS sequence"/>
</dbReference>
<keyword evidence="5" id="KW-1185">Reference proteome</keyword>
<dbReference type="InterPro" id="IPR005064">
    <property type="entry name" value="BUG"/>
</dbReference>
<dbReference type="PIRSF" id="PIRSF017082">
    <property type="entry name" value="YflP"/>
    <property type="match status" value="1"/>
</dbReference>
<reference evidence="3 5" key="1">
    <citation type="submission" date="2014-12" db="EMBL/GenBank/DDBJ databases">
        <title>Isolation of bacteria from lake water.</title>
        <authorList>
            <person name="Sheng K.-Y."/>
            <person name="Chin P.-S."/>
            <person name="Chan K.-G."/>
            <person name="Tan G.S."/>
        </authorList>
    </citation>
    <scope>NUCLEOTIDE SEQUENCE [LARGE SCALE GENOMIC DNA]</scope>
    <source>
        <strain evidence="3 5">KY4</strain>
    </source>
</reference>
<dbReference type="Pfam" id="PF03401">
    <property type="entry name" value="TctC"/>
    <property type="match status" value="1"/>
</dbReference>
<dbReference type="InterPro" id="IPR042100">
    <property type="entry name" value="Bug_dom1"/>
</dbReference>
<dbReference type="STRING" id="80878.RP29_14450"/>
<gene>
    <name evidence="4" type="ORF">BDD18_1285</name>
    <name evidence="3" type="ORF">RP29_14450</name>
</gene>
<feature type="signal peptide" evidence="2">
    <location>
        <begin position="1"/>
        <end position="31"/>
    </location>
</feature>
<evidence type="ECO:0000313" key="3">
    <source>
        <dbReference type="EMBL" id="KJA09851.1"/>
    </source>
</evidence>
<dbReference type="PROSITE" id="PS51318">
    <property type="entry name" value="TAT"/>
    <property type="match status" value="1"/>
</dbReference>
<dbReference type="AlphaFoldDB" id="A0A0D7K682"/>
<protein>
    <submittedName>
        <fullName evidence="3">ABC transporter substrate-binding protein</fullName>
    </submittedName>
    <submittedName>
        <fullName evidence="4">Tripartite-type tricarboxylate transporter receptor subunit TctC</fullName>
    </submittedName>
</protein>
<evidence type="ECO:0000313" key="6">
    <source>
        <dbReference type="Proteomes" id="UP000316993"/>
    </source>
</evidence>
<dbReference type="SUPFAM" id="SSF53850">
    <property type="entry name" value="Periplasmic binding protein-like II"/>
    <property type="match status" value="1"/>
</dbReference>
<sequence>MRTSNIHRRSVLQGLAALGSTGLLGSALAQAGKDAWPSKPIRLVVPYQAGGATDITARTLGEKLSARLGQPVLVDNRGGAGGVSGTDHALKSPADGYTLLVSLGTTMLINQFLYERLPYQPQKDQALITQIALAPVVLLVPPQLPVSNAQELMAYIDRNKGKVAYGSWGAGSYAHLAGAWLSDKLKADMNHVPYKGEAPMLQDLVGGQLQMAFASLQSARPYIESGRLKTLAVTGTQRMDALPKIATMSEQGIKDEVFQVTGWLGMSAPAKTPPEVVARLGTELQAVIAMPEVRERIQQMGFIPVGSSPEQFNAQFKKDAPVWERVVKVSGAKLD</sequence>
<dbReference type="Proteomes" id="UP000316993">
    <property type="component" value="Unassembled WGS sequence"/>
</dbReference>
<feature type="chain" id="PRO_5035989689" evidence="2">
    <location>
        <begin position="32"/>
        <end position="335"/>
    </location>
</feature>
<proteinExistence type="inferred from homology"/>
<name>A0A0D7K682_9BURK</name>
<reference evidence="4 6" key="2">
    <citation type="submission" date="2019-06" db="EMBL/GenBank/DDBJ databases">
        <title>Genomic Encyclopedia of Archaeal and Bacterial Type Strains, Phase II (KMG-II): from individual species to whole genera.</title>
        <authorList>
            <person name="Goeker M."/>
        </authorList>
    </citation>
    <scope>NUCLEOTIDE SEQUENCE [LARGE SCALE GENOMIC DNA]</scope>
    <source>
        <strain evidence="4 6">DSM 7270</strain>
    </source>
</reference>
<dbReference type="InterPro" id="IPR006311">
    <property type="entry name" value="TAT_signal"/>
</dbReference>
<dbReference type="PATRIC" id="fig|80878.5.peg.2782"/>
<comment type="similarity">
    <text evidence="1">Belongs to the UPF0065 (bug) family.</text>
</comment>
<dbReference type="PANTHER" id="PTHR42928">
    <property type="entry name" value="TRICARBOXYLATE-BINDING PROTEIN"/>
    <property type="match status" value="1"/>
</dbReference>
<evidence type="ECO:0000313" key="4">
    <source>
        <dbReference type="EMBL" id="TQN08127.1"/>
    </source>
</evidence>
<evidence type="ECO:0000256" key="1">
    <source>
        <dbReference type="ARBA" id="ARBA00006987"/>
    </source>
</evidence>
<dbReference type="OrthoDB" id="8678477at2"/>